<evidence type="ECO:0000313" key="2">
    <source>
        <dbReference type="Proteomes" id="UP001501791"/>
    </source>
</evidence>
<gene>
    <name evidence="1" type="ORF">GCM10009691_04080</name>
</gene>
<proteinExistence type="predicted"/>
<evidence type="ECO:0000313" key="1">
    <source>
        <dbReference type="EMBL" id="GAA1531431.1"/>
    </source>
</evidence>
<dbReference type="Proteomes" id="UP001501791">
    <property type="component" value="Unassembled WGS sequence"/>
</dbReference>
<protein>
    <submittedName>
        <fullName evidence="1">Uncharacterized protein</fullName>
    </submittedName>
</protein>
<sequence>MVMFFGLSGCVSRPDLSNRAEEIAEVIAGLPGVEEVDDYYQNGFTSGQSLTYKVKMVATATDAEIANVASTVDSEAGDQFDEYDRELTLNTPEILVVLRGELDIDELRQRLLNMQSLNTSLTSERLTWKENDGSDRENELEIEEASQNPFSVLSAVRDQFGSEQMRVNFGSAHMLSWDVTFPYSVQAQNRLASALRPLPQELSNITIRHDQVTEVDVRLDDPGNAVNRLMAITDRVSSGTSAPWMFRWSAGQPPAGQGNLATGGTVSVGACDYYEDGEREKDPAGHMTQDAIDVQNQLRSKYDTCG</sequence>
<organism evidence="1 2">
    <name type="scientific">Brevibacterium picturae</name>
    <dbReference type="NCBI Taxonomy" id="260553"/>
    <lineage>
        <taxon>Bacteria</taxon>
        <taxon>Bacillati</taxon>
        <taxon>Actinomycetota</taxon>
        <taxon>Actinomycetes</taxon>
        <taxon>Micrococcales</taxon>
        <taxon>Brevibacteriaceae</taxon>
        <taxon>Brevibacterium</taxon>
    </lineage>
</organism>
<keyword evidence="2" id="KW-1185">Reference proteome</keyword>
<name>A0ABN2B217_9MICO</name>
<comment type="caution">
    <text evidence="1">The sequence shown here is derived from an EMBL/GenBank/DDBJ whole genome shotgun (WGS) entry which is preliminary data.</text>
</comment>
<dbReference type="EMBL" id="BAAALY010000002">
    <property type="protein sequence ID" value="GAA1531431.1"/>
    <property type="molecule type" value="Genomic_DNA"/>
</dbReference>
<accession>A0ABN2B217</accession>
<reference evidence="1 2" key="1">
    <citation type="journal article" date="2019" name="Int. J. Syst. Evol. Microbiol.">
        <title>The Global Catalogue of Microorganisms (GCM) 10K type strain sequencing project: providing services to taxonomists for standard genome sequencing and annotation.</title>
        <authorList>
            <consortium name="The Broad Institute Genomics Platform"/>
            <consortium name="The Broad Institute Genome Sequencing Center for Infectious Disease"/>
            <person name="Wu L."/>
            <person name="Ma J."/>
        </authorList>
    </citation>
    <scope>NUCLEOTIDE SEQUENCE [LARGE SCALE GENOMIC DNA]</scope>
    <source>
        <strain evidence="1 2">JCM 13319</strain>
    </source>
</reference>